<evidence type="ECO:0000256" key="2">
    <source>
        <dbReference type="ARBA" id="ARBA00022676"/>
    </source>
</evidence>
<keyword evidence="2 6" id="KW-0328">Glycosyltransferase</keyword>
<evidence type="ECO:0000256" key="3">
    <source>
        <dbReference type="ARBA" id="ARBA00022679"/>
    </source>
</evidence>
<name>A0A813SXF6_ADIRI</name>
<keyword evidence="6" id="KW-0521">NADP</keyword>
<evidence type="ECO:0000256" key="4">
    <source>
        <dbReference type="ARBA" id="ARBA00022695"/>
    </source>
</evidence>
<dbReference type="Proteomes" id="UP000663828">
    <property type="component" value="Unassembled WGS sequence"/>
</dbReference>
<dbReference type="AlphaFoldDB" id="A0A813SXF6"/>
<dbReference type="PROSITE" id="PS51996">
    <property type="entry name" value="TR_MART"/>
    <property type="match status" value="1"/>
</dbReference>
<dbReference type="GO" id="GO:0016779">
    <property type="term" value="F:nucleotidyltransferase activity"/>
    <property type="evidence" value="ECO:0007669"/>
    <property type="project" value="UniProtKB-KW"/>
</dbReference>
<comment type="catalytic activity">
    <reaction evidence="5 6">
        <text>L-arginyl-[protein] + NAD(+) = N(omega)-(ADP-D-ribosyl)-L-arginyl-[protein] + nicotinamide + H(+)</text>
        <dbReference type="Rhea" id="RHEA:19149"/>
        <dbReference type="Rhea" id="RHEA-COMP:10532"/>
        <dbReference type="Rhea" id="RHEA-COMP:15087"/>
        <dbReference type="ChEBI" id="CHEBI:15378"/>
        <dbReference type="ChEBI" id="CHEBI:17154"/>
        <dbReference type="ChEBI" id="CHEBI:29965"/>
        <dbReference type="ChEBI" id="CHEBI:57540"/>
        <dbReference type="ChEBI" id="CHEBI:142554"/>
        <dbReference type="EC" id="2.4.2.31"/>
    </reaction>
</comment>
<evidence type="ECO:0000256" key="1">
    <source>
        <dbReference type="ARBA" id="ARBA00009558"/>
    </source>
</evidence>
<keyword evidence="3 6" id="KW-0808">Transferase</keyword>
<evidence type="ECO:0000313" key="8">
    <source>
        <dbReference type="EMBL" id="CAF0806012.1"/>
    </source>
</evidence>
<comment type="similarity">
    <text evidence="1 6">Belongs to the Arg-specific ADP-ribosyltransferase family.</text>
</comment>
<protein>
    <recommendedName>
        <fullName evidence="6">NAD(P)(+)--arginine ADP-ribosyltransferase</fullName>
        <ecNumber evidence="6">2.4.2.31</ecNumber>
    </recommendedName>
    <alternativeName>
        <fullName evidence="6">Mono(ADP-ribosyl)transferase</fullName>
    </alternativeName>
</protein>
<reference evidence="8" key="1">
    <citation type="submission" date="2021-02" db="EMBL/GenBank/DDBJ databases">
        <authorList>
            <person name="Nowell W R."/>
        </authorList>
    </citation>
    <scope>NUCLEOTIDE SEQUENCE</scope>
</reference>
<keyword evidence="9" id="KW-1185">Reference proteome</keyword>
<proteinExistence type="inferred from homology"/>
<comment type="caution">
    <text evidence="8">The sequence shown here is derived from an EMBL/GenBank/DDBJ whole genome shotgun (WGS) entry which is preliminary data.</text>
</comment>
<keyword evidence="7" id="KW-0812">Transmembrane</keyword>
<gene>
    <name evidence="8" type="ORF">XAT740_LOCUS3219</name>
</gene>
<dbReference type="Gene3D" id="3.90.176.10">
    <property type="entry name" value="Toxin ADP-ribosyltransferase, Chain A, domain 1"/>
    <property type="match status" value="1"/>
</dbReference>
<dbReference type="GO" id="GO:0106274">
    <property type="term" value="F:NAD+-protein-arginine ADP-ribosyltransferase activity"/>
    <property type="evidence" value="ECO:0007669"/>
    <property type="project" value="UniProtKB-EC"/>
</dbReference>
<dbReference type="SUPFAM" id="SSF56399">
    <property type="entry name" value="ADP-ribosylation"/>
    <property type="match status" value="1"/>
</dbReference>
<evidence type="ECO:0000256" key="5">
    <source>
        <dbReference type="ARBA" id="ARBA00047597"/>
    </source>
</evidence>
<keyword evidence="4" id="KW-0548">Nucleotidyltransferase</keyword>
<keyword evidence="7" id="KW-0472">Membrane</keyword>
<keyword evidence="7" id="KW-1133">Transmembrane helix</keyword>
<evidence type="ECO:0000256" key="6">
    <source>
        <dbReference type="RuleBase" id="RU361228"/>
    </source>
</evidence>
<organism evidence="8 9">
    <name type="scientific">Adineta ricciae</name>
    <name type="common">Rotifer</name>
    <dbReference type="NCBI Taxonomy" id="249248"/>
    <lineage>
        <taxon>Eukaryota</taxon>
        <taxon>Metazoa</taxon>
        <taxon>Spiralia</taxon>
        <taxon>Gnathifera</taxon>
        <taxon>Rotifera</taxon>
        <taxon>Eurotatoria</taxon>
        <taxon>Bdelloidea</taxon>
        <taxon>Adinetida</taxon>
        <taxon>Adinetidae</taxon>
        <taxon>Adineta</taxon>
    </lineage>
</organism>
<dbReference type="EC" id="2.4.2.31" evidence="6"/>
<evidence type="ECO:0000256" key="7">
    <source>
        <dbReference type="SAM" id="Phobius"/>
    </source>
</evidence>
<sequence>MSRFIEHDPTSNELTPLDGYLLKPLVSLEESLKEILPQIDQLEQLIKTAIENCRYPNKHNLTKDESAALYLYSIECGTGSFYRIFNQALRSENRSALVPWFSFLKLFHTALNKLPVVKGNIWRGLREDVSNMYYTGLELTWWSVNSCSLSINIIKNFLGPTSTLFLIEAENGRNMSGYTKFENENEVILPPGTRLRVVSNALDHDGGLHVIHTMEITENKFARHQVLHALKKNKFLMICGLTMMAIVIILACLGGLGYFNEKQVKNKTDNFADPGWDQNSTQTGKSIFCHQWGVVRSCARQNCTQINEVHRNNPYISDCYTFGDTMVDGPNHTNKWFRLNSSYHTDGYVSGLHCSGSVGPCESIQ</sequence>
<dbReference type="EMBL" id="CAJNOR010000121">
    <property type="protein sequence ID" value="CAF0806012.1"/>
    <property type="molecule type" value="Genomic_DNA"/>
</dbReference>
<dbReference type="InterPro" id="IPR000768">
    <property type="entry name" value="ART"/>
</dbReference>
<dbReference type="Pfam" id="PF01129">
    <property type="entry name" value="ART"/>
    <property type="match status" value="1"/>
</dbReference>
<keyword evidence="6" id="KW-0520">NAD</keyword>
<evidence type="ECO:0000313" key="9">
    <source>
        <dbReference type="Proteomes" id="UP000663828"/>
    </source>
</evidence>
<feature type="transmembrane region" description="Helical" evidence="7">
    <location>
        <begin position="235"/>
        <end position="259"/>
    </location>
</feature>
<accession>A0A813SXF6</accession>